<evidence type="ECO:0000313" key="2">
    <source>
        <dbReference type="EMBL" id="TDG42292.1"/>
    </source>
</evidence>
<evidence type="ECO:0000256" key="1">
    <source>
        <dbReference type="SAM" id="MobiDB-lite"/>
    </source>
</evidence>
<name>A0A484B1Y7_DRONA</name>
<feature type="compositionally biased region" description="Low complexity" evidence="1">
    <location>
        <begin position="94"/>
        <end position="107"/>
    </location>
</feature>
<evidence type="ECO:0000313" key="3">
    <source>
        <dbReference type="Proteomes" id="UP000295192"/>
    </source>
</evidence>
<dbReference type="AlphaFoldDB" id="A0A484B1Y7"/>
<sequence>MKLTEFLVVRASKLGRQVVGVARGGKQHKDTEYDVAEANEKKLHAKKRHVRGKLPTGHGQPGTDCAVCHMQPIRLCEVVKEKRQQRQQDKEQEPQQQQQQQQQQPEESNTRYQLEKAKQEQ</sequence>
<feature type="compositionally biased region" description="Basic residues" evidence="1">
    <location>
        <begin position="43"/>
        <end position="52"/>
    </location>
</feature>
<organism evidence="2 3">
    <name type="scientific">Drosophila navojoa</name>
    <name type="common">Fruit fly</name>
    <dbReference type="NCBI Taxonomy" id="7232"/>
    <lineage>
        <taxon>Eukaryota</taxon>
        <taxon>Metazoa</taxon>
        <taxon>Ecdysozoa</taxon>
        <taxon>Arthropoda</taxon>
        <taxon>Hexapoda</taxon>
        <taxon>Insecta</taxon>
        <taxon>Pterygota</taxon>
        <taxon>Neoptera</taxon>
        <taxon>Endopterygota</taxon>
        <taxon>Diptera</taxon>
        <taxon>Brachycera</taxon>
        <taxon>Muscomorpha</taxon>
        <taxon>Ephydroidea</taxon>
        <taxon>Drosophilidae</taxon>
        <taxon>Drosophila</taxon>
    </lineage>
</organism>
<gene>
    <name evidence="2" type="ORF">AWZ03_011283</name>
</gene>
<dbReference type="Proteomes" id="UP000295192">
    <property type="component" value="Unassembled WGS sequence"/>
</dbReference>
<feature type="region of interest" description="Disordered" evidence="1">
    <location>
        <begin position="80"/>
        <end position="121"/>
    </location>
</feature>
<accession>A0A484B1Y7</accession>
<feature type="region of interest" description="Disordered" evidence="1">
    <location>
        <begin position="42"/>
        <end position="64"/>
    </location>
</feature>
<keyword evidence="3" id="KW-1185">Reference proteome</keyword>
<proteinExistence type="predicted"/>
<protein>
    <submittedName>
        <fullName evidence="2">Uncharacterized protein</fullName>
    </submittedName>
</protein>
<reference evidence="2 3" key="1">
    <citation type="journal article" date="2019" name="J. Hered.">
        <title>An Improved Genome Assembly for Drosophila navojoa, the Basal Species in the mojavensis Cluster.</title>
        <authorList>
            <person name="Vanderlinde T."/>
            <person name="Dupim E.G."/>
            <person name="Nazario-Yepiz N.O."/>
            <person name="Carvalho A.B."/>
        </authorList>
    </citation>
    <scope>NUCLEOTIDE SEQUENCE [LARGE SCALE GENOMIC DNA]</scope>
    <source>
        <strain evidence="2">Navoj_Jal97</strain>
        <tissue evidence="2">Whole organism</tissue>
    </source>
</reference>
<feature type="compositionally biased region" description="Basic and acidic residues" evidence="1">
    <location>
        <begin position="80"/>
        <end position="93"/>
    </location>
</feature>
<dbReference type="EMBL" id="LSRL02000251">
    <property type="protein sequence ID" value="TDG42292.1"/>
    <property type="molecule type" value="Genomic_DNA"/>
</dbReference>
<comment type="caution">
    <text evidence="2">The sequence shown here is derived from an EMBL/GenBank/DDBJ whole genome shotgun (WGS) entry which is preliminary data.</text>
</comment>